<dbReference type="InterPro" id="IPR032805">
    <property type="entry name" value="Wax_synthase_dom"/>
</dbReference>
<gene>
    <name evidence="15" type="ORF">ANE_LOCUS27840</name>
</gene>
<dbReference type="EC" id="2.3.1.75" evidence="10"/>
<evidence type="ECO:0000256" key="8">
    <source>
        <dbReference type="ARBA" id="ARBA00023136"/>
    </source>
</evidence>
<dbReference type="PANTHER" id="PTHR31595:SF41">
    <property type="entry name" value="LONG-CHAIN-ALCOHOL O-FATTY-ACYLTRANSFERASE 10-RELATED"/>
    <property type="match status" value="1"/>
</dbReference>
<dbReference type="GO" id="GO:0006629">
    <property type="term" value="P:lipid metabolic process"/>
    <property type="evidence" value="ECO:0007669"/>
    <property type="project" value="UniProtKB-KW"/>
</dbReference>
<reference evidence="15" key="1">
    <citation type="submission" date="2019-07" db="EMBL/GenBank/DDBJ databases">
        <authorList>
            <person name="Dittberner H."/>
        </authorList>
    </citation>
    <scope>NUCLEOTIDE SEQUENCE [LARGE SCALE GENOMIC DNA]</scope>
</reference>
<keyword evidence="8 13" id="KW-0472">Membrane</keyword>
<dbReference type="GO" id="GO:0008374">
    <property type="term" value="F:O-acyltransferase activity"/>
    <property type="evidence" value="ECO:0007669"/>
    <property type="project" value="InterPro"/>
</dbReference>
<feature type="domain" description="Wax synthase" evidence="14">
    <location>
        <begin position="89"/>
        <end position="158"/>
    </location>
</feature>
<evidence type="ECO:0000256" key="2">
    <source>
        <dbReference type="ARBA" id="ARBA00007282"/>
    </source>
</evidence>
<evidence type="ECO:0000256" key="13">
    <source>
        <dbReference type="SAM" id="Phobius"/>
    </source>
</evidence>
<keyword evidence="16" id="KW-1185">Reference proteome</keyword>
<keyword evidence="9" id="KW-0012">Acyltransferase</keyword>
<dbReference type="AlphaFoldDB" id="A0A565CVE2"/>
<comment type="function">
    <text evidence="11">Catalyzes the final step in the synthesis of long-chain linear esters (waxes).</text>
</comment>
<evidence type="ECO:0000259" key="14">
    <source>
        <dbReference type="Pfam" id="PF13813"/>
    </source>
</evidence>
<evidence type="ECO:0000256" key="11">
    <source>
        <dbReference type="ARBA" id="ARBA00037275"/>
    </source>
</evidence>
<comment type="caution">
    <text evidence="15">The sequence shown here is derived from an EMBL/GenBank/DDBJ whole genome shotgun (WGS) entry which is preliminary data.</text>
</comment>
<accession>A0A565CVE2</accession>
<dbReference type="Proteomes" id="UP000489600">
    <property type="component" value="Unassembled WGS sequence"/>
</dbReference>
<keyword evidence="4" id="KW-0808">Transferase</keyword>
<evidence type="ECO:0000256" key="4">
    <source>
        <dbReference type="ARBA" id="ARBA00022679"/>
    </source>
</evidence>
<evidence type="ECO:0000256" key="6">
    <source>
        <dbReference type="ARBA" id="ARBA00022989"/>
    </source>
</evidence>
<dbReference type="InterPro" id="IPR044851">
    <property type="entry name" value="Wax_synthase"/>
</dbReference>
<keyword evidence="3" id="KW-0444">Lipid biosynthesis</keyword>
<keyword evidence="7" id="KW-0443">Lipid metabolism</keyword>
<dbReference type="PANTHER" id="PTHR31595">
    <property type="entry name" value="LONG-CHAIN-ALCOHOL O-FATTY-ACYLTRANSFERASE 3-RELATED"/>
    <property type="match status" value="1"/>
</dbReference>
<comment type="subcellular location">
    <subcellularLocation>
        <location evidence="1">Membrane</location>
        <topology evidence="1">Multi-pass membrane protein</topology>
    </subcellularLocation>
</comment>
<dbReference type="Pfam" id="PF13813">
    <property type="entry name" value="MBOAT_2"/>
    <property type="match status" value="1"/>
</dbReference>
<comment type="similarity">
    <text evidence="2">Belongs to the wax synthase family.</text>
</comment>
<comment type="catalytic activity">
    <reaction evidence="12">
        <text>a long chain fatty alcohol + a fatty acyl-CoA = a long-chain alcohol wax ester + CoA</text>
        <dbReference type="Rhea" id="RHEA:38443"/>
        <dbReference type="ChEBI" id="CHEBI:17135"/>
        <dbReference type="ChEBI" id="CHEBI:57287"/>
        <dbReference type="ChEBI" id="CHEBI:77636"/>
        <dbReference type="ChEBI" id="CHEBI:235323"/>
        <dbReference type="EC" id="2.3.1.75"/>
    </reaction>
</comment>
<keyword evidence="6 13" id="KW-1133">Transmembrane helix</keyword>
<evidence type="ECO:0000256" key="1">
    <source>
        <dbReference type="ARBA" id="ARBA00004141"/>
    </source>
</evidence>
<dbReference type="GO" id="GO:0016020">
    <property type="term" value="C:membrane"/>
    <property type="evidence" value="ECO:0007669"/>
    <property type="project" value="UniProtKB-SubCell"/>
</dbReference>
<dbReference type="EMBL" id="CABITT030000008">
    <property type="protein sequence ID" value="VVB17396.1"/>
    <property type="molecule type" value="Genomic_DNA"/>
</dbReference>
<evidence type="ECO:0000256" key="5">
    <source>
        <dbReference type="ARBA" id="ARBA00022692"/>
    </source>
</evidence>
<name>A0A565CVE2_9BRAS</name>
<keyword evidence="5 13" id="KW-0812">Transmembrane</keyword>
<feature type="transmembrane region" description="Helical" evidence="13">
    <location>
        <begin position="184"/>
        <end position="203"/>
    </location>
</feature>
<organism evidence="15 16">
    <name type="scientific">Arabis nemorensis</name>
    <dbReference type="NCBI Taxonomy" id="586526"/>
    <lineage>
        <taxon>Eukaryota</taxon>
        <taxon>Viridiplantae</taxon>
        <taxon>Streptophyta</taxon>
        <taxon>Embryophyta</taxon>
        <taxon>Tracheophyta</taxon>
        <taxon>Spermatophyta</taxon>
        <taxon>Magnoliopsida</taxon>
        <taxon>eudicotyledons</taxon>
        <taxon>Gunneridae</taxon>
        <taxon>Pentapetalae</taxon>
        <taxon>rosids</taxon>
        <taxon>malvids</taxon>
        <taxon>Brassicales</taxon>
        <taxon>Brassicaceae</taxon>
        <taxon>Arabideae</taxon>
        <taxon>Arabis</taxon>
    </lineage>
</organism>
<sequence length="235" mass="27287">MEEELKNLIKGPLFPLPPNLTRFICFTCLPIKPRENSTSQNQIPKWAFAIKAVIFGMLLHTYDYKHHLSPIVLLVLYSLHIHLSSRLLGRRWNLMVPSILRQAIYFPVRKITERKMNSDQALFLGVFAAFLVSGAVHELIFFYFTRDMPTGEVTWFFVLHGVCTAAEVTVKKRPFARRWRISPMLSRLLTVGFVVVTSGWLFFPPLLRNGMIKRLANEVLFSIEFVKRKFFLLGD</sequence>
<protein>
    <recommendedName>
        <fullName evidence="10">long-chain-alcohol O-fatty-acyltransferase</fullName>
        <ecNumber evidence="10">2.3.1.75</ecNumber>
    </recommendedName>
</protein>
<evidence type="ECO:0000256" key="12">
    <source>
        <dbReference type="ARBA" id="ARBA00047604"/>
    </source>
</evidence>
<evidence type="ECO:0000256" key="3">
    <source>
        <dbReference type="ARBA" id="ARBA00022516"/>
    </source>
</evidence>
<evidence type="ECO:0000313" key="15">
    <source>
        <dbReference type="EMBL" id="VVB17396.1"/>
    </source>
</evidence>
<evidence type="ECO:0000313" key="16">
    <source>
        <dbReference type="Proteomes" id="UP000489600"/>
    </source>
</evidence>
<dbReference type="OrthoDB" id="1077582at2759"/>
<evidence type="ECO:0000256" key="10">
    <source>
        <dbReference type="ARBA" id="ARBA00024388"/>
    </source>
</evidence>
<proteinExistence type="inferred from homology"/>
<feature type="transmembrane region" description="Helical" evidence="13">
    <location>
        <begin position="155"/>
        <end position="172"/>
    </location>
</feature>
<feature type="transmembrane region" description="Helical" evidence="13">
    <location>
        <begin position="121"/>
        <end position="143"/>
    </location>
</feature>
<evidence type="ECO:0000256" key="9">
    <source>
        <dbReference type="ARBA" id="ARBA00023315"/>
    </source>
</evidence>
<evidence type="ECO:0000256" key="7">
    <source>
        <dbReference type="ARBA" id="ARBA00023098"/>
    </source>
</evidence>